<name>A0A2W4U9R0_9CYAN</name>
<accession>A0A2W4U9R0</accession>
<feature type="transmembrane region" description="Helical" evidence="1">
    <location>
        <begin position="7"/>
        <end position="27"/>
    </location>
</feature>
<dbReference type="AlphaFoldDB" id="A0A2W4U9R0"/>
<dbReference type="CDD" id="cd06225">
    <property type="entry name" value="HAMP"/>
    <property type="match status" value="1"/>
</dbReference>
<comment type="caution">
    <text evidence="2">The sequence shown here is derived from an EMBL/GenBank/DDBJ whole genome shotgun (WGS) entry which is preliminary data.</text>
</comment>
<keyword evidence="1" id="KW-1133">Transmembrane helix</keyword>
<protein>
    <submittedName>
        <fullName evidence="2">Uncharacterized protein</fullName>
    </submittedName>
</protein>
<gene>
    <name evidence="2" type="ORF">DCF25_11250</name>
</gene>
<dbReference type="Gene3D" id="6.10.340.10">
    <property type="match status" value="1"/>
</dbReference>
<sequence length="234" mass="25414">MKLQAKILSGYAASLSLVVLVGLWGAFNLRQLGWASGEVLQDNYLSIRAADGMIDALERQDSATLILLLDDAESGKALYREYEMLFLQRLGRAKDNVTATGDSETLATLESAYQNYLKSVDQLTASSRDGVGGTEDEFLLYEAQVRPAFQFVRDAATQLRDINQEAMSSASQKADSTSRTAILSVAIAGFTAALIGLIISWILSRNLVRPVQAMYNAAGQIAEGNYDIQLDVTS</sequence>
<keyword evidence="1" id="KW-0472">Membrane</keyword>
<evidence type="ECO:0000313" key="3">
    <source>
        <dbReference type="Proteomes" id="UP000249354"/>
    </source>
</evidence>
<reference evidence="2 3" key="2">
    <citation type="submission" date="2018-06" db="EMBL/GenBank/DDBJ databases">
        <title>Metagenomic assembly of (sub)arctic Cyanobacteria and their associated microbiome from non-axenic cultures.</title>
        <authorList>
            <person name="Baurain D."/>
        </authorList>
    </citation>
    <scope>NUCLEOTIDE SEQUENCE [LARGE SCALE GENOMIC DNA]</scope>
    <source>
        <strain evidence="2">ULC129bin1</strain>
    </source>
</reference>
<reference evidence="3" key="1">
    <citation type="submission" date="2018-04" db="EMBL/GenBank/DDBJ databases">
        <authorList>
            <person name="Cornet L."/>
        </authorList>
    </citation>
    <scope>NUCLEOTIDE SEQUENCE [LARGE SCALE GENOMIC DNA]</scope>
</reference>
<proteinExistence type="predicted"/>
<dbReference type="Proteomes" id="UP000249354">
    <property type="component" value="Unassembled WGS sequence"/>
</dbReference>
<organism evidence="2 3">
    <name type="scientific">Leptolyngbya foveolarum</name>
    <dbReference type="NCBI Taxonomy" id="47253"/>
    <lineage>
        <taxon>Bacteria</taxon>
        <taxon>Bacillati</taxon>
        <taxon>Cyanobacteriota</taxon>
        <taxon>Cyanophyceae</taxon>
        <taxon>Leptolyngbyales</taxon>
        <taxon>Leptolyngbyaceae</taxon>
        <taxon>Leptolyngbya group</taxon>
        <taxon>Leptolyngbya</taxon>
    </lineage>
</organism>
<evidence type="ECO:0000313" key="2">
    <source>
        <dbReference type="EMBL" id="PZO17362.1"/>
    </source>
</evidence>
<keyword evidence="1" id="KW-0812">Transmembrane</keyword>
<feature type="transmembrane region" description="Helical" evidence="1">
    <location>
        <begin position="181"/>
        <end position="204"/>
    </location>
</feature>
<evidence type="ECO:0000256" key="1">
    <source>
        <dbReference type="SAM" id="Phobius"/>
    </source>
</evidence>
<dbReference type="EMBL" id="QBMC01000068">
    <property type="protein sequence ID" value="PZO17362.1"/>
    <property type="molecule type" value="Genomic_DNA"/>
</dbReference>